<dbReference type="GO" id="GO:0005739">
    <property type="term" value="C:mitochondrion"/>
    <property type="evidence" value="ECO:0007669"/>
    <property type="project" value="TreeGrafter"/>
</dbReference>
<proteinExistence type="inferred from homology"/>
<dbReference type="AlphaFoldDB" id="A0A3N4I6T4"/>
<dbReference type="FunFam" id="3.30.70.100:FF:000004">
    <property type="entry name" value="NIPSNAP family protein"/>
    <property type="match status" value="1"/>
</dbReference>
<sequence>MRLFSSKVNSSQIVNSLLYGSKAYQAEEKLMEQSYGKMLARGKYVHEIVHHRIAPAHQKTYQELIAAEYQRIASDESNAVHLVGSWKCEIGEPDLFVHIWEYKGYAGYDKTRLQLASSERFNAFEREIAGLILSRRNDLMQEFSFWPTAAPRNLGGIFELRSYSLQPGKLLEWEGHWRKGLEARRNVMEGVGAWFTQIGRLNTVYHLWQFDNLRDRQLSRERSWEIPGWSDTVHKTVPLIAEMNSNILVPLPWSPLR</sequence>
<organism evidence="3 4">
    <name type="scientific">Ascobolus immersus RN42</name>
    <dbReference type="NCBI Taxonomy" id="1160509"/>
    <lineage>
        <taxon>Eukaryota</taxon>
        <taxon>Fungi</taxon>
        <taxon>Dikarya</taxon>
        <taxon>Ascomycota</taxon>
        <taxon>Pezizomycotina</taxon>
        <taxon>Pezizomycetes</taxon>
        <taxon>Pezizales</taxon>
        <taxon>Ascobolaceae</taxon>
        <taxon>Ascobolus</taxon>
    </lineage>
</organism>
<protein>
    <submittedName>
        <fullName evidence="3">NIPSNAP-domain-containing protein</fullName>
    </submittedName>
</protein>
<gene>
    <name evidence="3" type="ORF">BJ508DRAFT_208766</name>
</gene>
<dbReference type="Proteomes" id="UP000275078">
    <property type="component" value="Unassembled WGS sequence"/>
</dbReference>
<dbReference type="EMBL" id="ML119676">
    <property type="protein sequence ID" value="RPA81793.1"/>
    <property type="molecule type" value="Genomic_DNA"/>
</dbReference>
<feature type="domain" description="NIPSNAP" evidence="2">
    <location>
        <begin position="158"/>
        <end position="255"/>
    </location>
</feature>
<evidence type="ECO:0000259" key="2">
    <source>
        <dbReference type="Pfam" id="PF07978"/>
    </source>
</evidence>
<dbReference type="SUPFAM" id="SSF54909">
    <property type="entry name" value="Dimeric alpha+beta barrel"/>
    <property type="match status" value="2"/>
</dbReference>
<feature type="domain" description="NIPSNAP" evidence="2">
    <location>
        <begin position="51"/>
        <end position="145"/>
    </location>
</feature>
<keyword evidence="4" id="KW-1185">Reference proteome</keyword>
<evidence type="ECO:0000313" key="4">
    <source>
        <dbReference type="Proteomes" id="UP000275078"/>
    </source>
</evidence>
<name>A0A3N4I6T4_ASCIM</name>
<comment type="similarity">
    <text evidence="1">Belongs to the NipSnap family.</text>
</comment>
<dbReference type="PANTHER" id="PTHR21017:SF17">
    <property type="entry name" value="PROTEIN NIPSNAP"/>
    <property type="match status" value="1"/>
</dbReference>
<evidence type="ECO:0000313" key="3">
    <source>
        <dbReference type="EMBL" id="RPA81793.1"/>
    </source>
</evidence>
<dbReference type="InterPro" id="IPR051557">
    <property type="entry name" value="NipSnap_domain"/>
</dbReference>
<dbReference type="OrthoDB" id="10262843at2759"/>
<dbReference type="Gene3D" id="3.30.70.100">
    <property type="match status" value="2"/>
</dbReference>
<dbReference type="STRING" id="1160509.A0A3N4I6T4"/>
<dbReference type="InterPro" id="IPR011008">
    <property type="entry name" value="Dimeric_a/b-barrel"/>
</dbReference>
<dbReference type="InterPro" id="IPR012577">
    <property type="entry name" value="NIPSNAP"/>
</dbReference>
<evidence type="ECO:0000256" key="1">
    <source>
        <dbReference type="ARBA" id="ARBA00005291"/>
    </source>
</evidence>
<reference evidence="3 4" key="1">
    <citation type="journal article" date="2018" name="Nat. Ecol. Evol.">
        <title>Pezizomycetes genomes reveal the molecular basis of ectomycorrhizal truffle lifestyle.</title>
        <authorList>
            <person name="Murat C."/>
            <person name="Payen T."/>
            <person name="Noel B."/>
            <person name="Kuo A."/>
            <person name="Morin E."/>
            <person name="Chen J."/>
            <person name="Kohler A."/>
            <person name="Krizsan K."/>
            <person name="Balestrini R."/>
            <person name="Da Silva C."/>
            <person name="Montanini B."/>
            <person name="Hainaut M."/>
            <person name="Levati E."/>
            <person name="Barry K.W."/>
            <person name="Belfiori B."/>
            <person name="Cichocki N."/>
            <person name="Clum A."/>
            <person name="Dockter R.B."/>
            <person name="Fauchery L."/>
            <person name="Guy J."/>
            <person name="Iotti M."/>
            <person name="Le Tacon F."/>
            <person name="Lindquist E.A."/>
            <person name="Lipzen A."/>
            <person name="Malagnac F."/>
            <person name="Mello A."/>
            <person name="Molinier V."/>
            <person name="Miyauchi S."/>
            <person name="Poulain J."/>
            <person name="Riccioni C."/>
            <person name="Rubini A."/>
            <person name="Sitrit Y."/>
            <person name="Splivallo R."/>
            <person name="Traeger S."/>
            <person name="Wang M."/>
            <person name="Zifcakova L."/>
            <person name="Wipf D."/>
            <person name="Zambonelli A."/>
            <person name="Paolocci F."/>
            <person name="Nowrousian M."/>
            <person name="Ottonello S."/>
            <person name="Baldrian P."/>
            <person name="Spatafora J.W."/>
            <person name="Henrissat B."/>
            <person name="Nagy L.G."/>
            <person name="Aury J.M."/>
            <person name="Wincker P."/>
            <person name="Grigoriev I.V."/>
            <person name="Bonfante P."/>
            <person name="Martin F.M."/>
        </authorList>
    </citation>
    <scope>NUCLEOTIDE SEQUENCE [LARGE SCALE GENOMIC DNA]</scope>
    <source>
        <strain evidence="3 4">RN42</strain>
    </source>
</reference>
<dbReference type="Pfam" id="PF07978">
    <property type="entry name" value="NIPSNAP"/>
    <property type="match status" value="2"/>
</dbReference>
<accession>A0A3N4I6T4</accession>
<dbReference type="GO" id="GO:0000423">
    <property type="term" value="P:mitophagy"/>
    <property type="evidence" value="ECO:0007669"/>
    <property type="project" value="UniProtKB-ARBA"/>
</dbReference>
<dbReference type="PANTHER" id="PTHR21017">
    <property type="entry name" value="NIPSNAP-RELATED"/>
    <property type="match status" value="1"/>
</dbReference>